<dbReference type="HOGENOM" id="CLU_074977_0_1_11"/>
<reference evidence="2 3" key="1">
    <citation type="journal article" date="2009" name="Stand. Genomic Sci.">
        <title>Complete genome sequence of Beutenbergia cavernae type strain (HKI 0122).</title>
        <authorList>
            <person name="Land M."/>
            <person name="Pukall R."/>
            <person name="Abt B."/>
            <person name="Goker M."/>
            <person name="Rohde M."/>
            <person name="Glavina Del Rio T."/>
            <person name="Tice H."/>
            <person name="Copeland A."/>
            <person name="Cheng J.F."/>
            <person name="Lucas S."/>
            <person name="Chen F."/>
            <person name="Nolan M."/>
            <person name="Bruce D."/>
            <person name="Goodwin L."/>
            <person name="Pitluck S."/>
            <person name="Ivanova N."/>
            <person name="Mavromatis K."/>
            <person name="Ovchinnikova G."/>
            <person name="Pati A."/>
            <person name="Chen A."/>
            <person name="Palaniappan K."/>
            <person name="Hauser L."/>
            <person name="Chang Y.J."/>
            <person name="Jefferies C.C."/>
            <person name="Saunders E."/>
            <person name="Brettin T."/>
            <person name="Detter J.C."/>
            <person name="Han C."/>
            <person name="Chain P."/>
            <person name="Bristow J."/>
            <person name="Eisen J.A."/>
            <person name="Markowitz V."/>
            <person name="Hugenholtz P."/>
            <person name="Kyrpides N.C."/>
            <person name="Klenk H.P."/>
            <person name="Lapidus A."/>
        </authorList>
    </citation>
    <scope>NUCLEOTIDE SEQUENCE [LARGE SCALE GENOMIC DNA]</scope>
    <source>
        <strain evidence="3">ATCC BAA-8 / DSM 12333 / NBRC 16432</strain>
    </source>
</reference>
<dbReference type="PIRSF" id="PIRSF000707">
    <property type="entry name" value="Hygromycin-B_kinase"/>
    <property type="match status" value="1"/>
</dbReference>
<dbReference type="SUPFAM" id="SSF56112">
    <property type="entry name" value="Protein kinase-like (PK-like)"/>
    <property type="match status" value="1"/>
</dbReference>
<evidence type="ECO:0000313" key="3">
    <source>
        <dbReference type="Proteomes" id="UP000007962"/>
    </source>
</evidence>
<dbReference type="Proteomes" id="UP000007962">
    <property type="component" value="Chromosome"/>
</dbReference>
<dbReference type="Gene3D" id="3.90.1200.10">
    <property type="match status" value="1"/>
</dbReference>
<sequence>MPDAEFDITPDLVTALLAEQHPDLAHLPVRIVAEGWDNVVVRLGEDLGVRLPRREVGARLLENEQTWLPRLADRLPVTVPAPVRVGVPGSGYPWPWSVVRWTSGTTAARTPVESRAAWAAHLGEVIGALHAPAPDDAPVNPFRRGRLADRDEVLRSRLDAIAGGVLPRDTVGGLRRIWAEAVAAPDHAGPALWIHGDPHPANLVVADGRLVALVDFGDLTSGDPAVDLSTASLAFDAPGRAAFLAAYGGVDDATWSRAQGWAVVMAVAVLAHEPVDRTNAAWARPAMLRLGES</sequence>
<evidence type="ECO:0000313" key="2">
    <source>
        <dbReference type="EMBL" id="ACQ80203.1"/>
    </source>
</evidence>
<dbReference type="PANTHER" id="PTHR21310">
    <property type="entry name" value="AMINOGLYCOSIDE PHOSPHOTRANSFERASE-RELATED-RELATED"/>
    <property type="match status" value="1"/>
</dbReference>
<dbReference type="InterPro" id="IPR002575">
    <property type="entry name" value="Aminoglycoside_PTrfase"/>
</dbReference>
<dbReference type="EMBL" id="CP001618">
    <property type="protein sequence ID" value="ACQ80203.1"/>
    <property type="molecule type" value="Genomic_DNA"/>
</dbReference>
<keyword evidence="2" id="KW-0808">Transferase</keyword>
<dbReference type="InterPro" id="IPR011009">
    <property type="entry name" value="Kinase-like_dom_sf"/>
</dbReference>
<dbReference type="AlphaFoldDB" id="C5C5L2"/>
<dbReference type="InterPro" id="IPR016259">
    <property type="entry name" value="Hygromycin-B_Kinase"/>
</dbReference>
<dbReference type="GO" id="GO:0016740">
    <property type="term" value="F:transferase activity"/>
    <property type="evidence" value="ECO:0007669"/>
    <property type="project" value="UniProtKB-KW"/>
</dbReference>
<dbReference type="Gene3D" id="3.30.200.20">
    <property type="entry name" value="Phosphorylase Kinase, domain 1"/>
    <property type="match status" value="1"/>
</dbReference>
<evidence type="ECO:0000259" key="1">
    <source>
        <dbReference type="Pfam" id="PF01636"/>
    </source>
</evidence>
<proteinExistence type="predicted"/>
<dbReference type="CDD" id="cd05155">
    <property type="entry name" value="APH_ChoK_like_1"/>
    <property type="match status" value="1"/>
</dbReference>
<dbReference type="eggNOG" id="COG3173">
    <property type="taxonomic scope" value="Bacteria"/>
</dbReference>
<name>C5C5L2_BEUC1</name>
<organism evidence="2 3">
    <name type="scientific">Beutenbergia cavernae (strain ATCC BAA-8 / DSM 12333 / CCUG 43141 / JCM 11478 / NBRC 16432 / NCIMB 13614 / HKI 0122)</name>
    <dbReference type="NCBI Taxonomy" id="471853"/>
    <lineage>
        <taxon>Bacteria</taxon>
        <taxon>Bacillati</taxon>
        <taxon>Actinomycetota</taxon>
        <taxon>Actinomycetes</taxon>
        <taxon>Micrococcales</taxon>
        <taxon>Beutenbergiaceae</taxon>
        <taxon>Beutenbergia</taxon>
    </lineage>
</organism>
<gene>
    <name evidence="2" type="ordered locus">Bcav_1948</name>
</gene>
<feature type="domain" description="Aminoglycoside phosphotransferase" evidence="1">
    <location>
        <begin position="29"/>
        <end position="261"/>
    </location>
</feature>
<accession>C5C5L2</accession>
<dbReference type="RefSeq" id="WP_015882443.1">
    <property type="nucleotide sequence ID" value="NC_012669.1"/>
</dbReference>
<dbReference type="Pfam" id="PF01636">
    <property type="entry name" value="APH"/>
    <property type="match status" value="1"/>
</dbReference>
<dbReference type="KEGG" id="bcv:Bcav_1948"/>
<dbReference type="InterPro" id="IPR051678">
    <property type="entry name" value="AGP_Transferase"/>
</dbReference>
<dbReference type="PANTHER" id="PTHR21310:SF42">
    <property type="entry name" value="BIFUNCTIONAL AAC_APH"/>
    <property type="match status" value="1"/>
</dbReference>
<keyword evidence="3" id="KW-1185">Reference proteome</keyword>
<dbReference type="STRING" id="471853.Bcav_1948"/>
<protein>
    <submittedName>
        <fullName evidence="2">Aminoglycoside phosphotransferase</fullName>
    </submittedName>
</protein>